<name>A0A090RF87_9GAMM</name>
<comment type="caution">
    <text evidence="1">The sequence shown here is derived from an EMBL/GenBank/DDBJ whole genome shotgun (WGS) entry which is preliminary data.</text>
</comment>
<gene>
    <name evidence="1" type="ORF">JCM19237_1872</name>
</gene>
<proteinExistence type="predicted"/>
<reference evidence="1 2" key="1">
    <citation type="journal article" date="2014" name="Genome Announc.">
        <title>Draft Genome Sequences of Two Vibrionaceae Species, Vibrio ponticus C121 and Photobacterium aphoticum C119, Isolated as Coral Reef Microbiota.</title>
        <authorList>
            <person name="Al-saari N."/>
            <person name="Meirelles P.M."/>
            <person name="Mino S."/>
            <person name="Suda W."/>
            <person name="Oshima K."/>
            <person name="Hattori M."/>
            <person name="Ohkuma M."/>
            <person name="Thompson F.L."/>
            <person name="Gomez-Gil B."/>
            <person name="Sawabe T."/>
            <person name="Sawabe T."/>
        </authorList>
    </citation>
    <scope>NUCLEOTIDE SEQUENCE [LARGE SCALE GENOMIC DNA]</scope>
    <source>
        <strain evidence="1 2">JCM 19237</strain>
    </source>
</reference>
<accession>A0A090RF87</accession>
<evidence type="ECO:0000313" key="1">
    <source>
        <dbReference type="EMBL" id="GAL06227.1"/>
    </source>
</evidence>
<protein>
    <submittedName>
        <fullName evidence="1">Uncharacterized protein</fullName>
    </submittedName>
</protein>
<evidence type="ECO:0000313" key="2">
    <source>
        <dbReference type="Proteomes" id="UP000029227"/>
    </source>
</evidence>
<organism evidence="1 2">
    <name type="scientific">Photobacterium aphoticum</name>
    <dbReference type="NCBI Taxonomy" id="754436"/>
    <lineage>
        <taxon>Bacteria</taxon>
        <taxon>Pseudomonadati</taxon>
        <taxon>Pseudomonadota</taxon>
        <taxon>Gammaproteobacteria</taxon>
        <taxon>Vibrionales</taxon>
        <taxon>Vibrionaceae</taxon>
        <taxon>Photobacterium</taxon>
    </lineage>
</organism>
<dbReference type="Proteomes" id="UP000029227">
    <property type="component" value="Unassembled WGS sequence"/>
</dbReference>
<dbReference type="EMBL" id="BBMN01000010">
    <property type="protein sequence ID" value="GAL06227.1"/>
    <property type="molecule type" value="Genomic_DNA"/>
</dbReference>
<sequence>MWSSHWPSHNPSKPIFFITYHYMLGYARCVVARQFSDGFGIQPLENGHTHYQTGDLYRFTLTATANGTAQLQRALTALQHLPRSADALPRTAVFQQNLRCHRIQCYFTGHDVTQLEDCTPFGLDALAEYVAFWQEQDQCQLRCTTPMRLKNGLSS</sequence>
<dbReference type="AlphaFoldDB" id="A0A090RF87"/>
<dbReference type="STRING" id="754436.JCM19237_1872"/>